<dbReference type="PANTHER" id="PTHR30290">
    <property type="entry name" value="PERIPLASMIC BINDING COMPONENT OF ABC TRANSPORTER"/>
    <property type="match status" value="1"/>
</dbReference>
<dbReference type="PROSITE" id="PS51257">
    <property type="entry name" value="PROKAR_LIPOPROTEIN"/>
    <property type="match status" value="1"/>
</dbReference>
<feature type="signal peptide" evidence="2">
    <location>
        <begin position="1"/>
        <end position="30"/>
    </location>
</feature>
<organism evidence="4 5">
    <name type="scientific">Alicyclobacillus fastidiosus</name>
    <dbReference type="NCBI Taxonomy" id="392011"/>
    <lineage>
        <taxon>Bacteria</taxon>
        <taxon>Bacillati</taxon>
        <taxon>Bacillota</taxon>
        <taxon>Bacilli</taxon>
        <taxon>Bacillales</taxon>
        <taxon>Alicyclobacillaceae</taxon>
        <taxon>Alicyclobacillus</taxon>
    </lineage>
</organism>
<keyword evidence="2" id="KW-0732">Signal</keyword>
<evidence type="ECO:0000256" key="1">
    <source>
        <dbReference type="SAM" id="MobiDB-lite"/>
    </source>
</evidence>
<dbReference type="Gene3D" id="3.90.76.10">
    <property type="entry name" value="Dipeptide-binding Protein, Domain 1"/>
    <property type="match status" value="1"/>
</dbReference>
<protein>
    <submittedName>
        <fullName evidence="4">Peptide ABC transporter substrate-binding protein</fullName>
    </submittedName>
</protein>
<evidence type="ECO:0000313" key="5">
    <source>
        <dbReference type="Proteomes" id="UP001164761"/>
    </source>
</evidence>
<feature type="region of interest" description="Disordered" evidence="1">
    <location>
        <begin position="29"/>
        <end position="48"/>
    </location>
</feature>
<dbReference type="InterPro" id="IPR039424">
    <property type="entry name" value="SBP_5"/>
</dbReference>
<keyword evidence="5" id="KW-1185">Reference proteome</keyword>
<feature type="compositionally biased region" description="Low complexity" evidence="1">
    <location>
        <begin position="29"/>
        <end position="46"/>
    </location>
</feature>
<accession>A0ABY6ZPD8</accession>
<reference evidence="4" key="1">
    <citation type="submission" date="2022-08" db="EMBL/GenBank/DDBJ databases">
        <title>Alicyclobacillus fastidiosus DSM 17978, complete genome.</title>
        <authorList>
            <person name="Wang Q."/>
            <person name="Cai R."/>
            <person name="Wang Z."/>
        </authorList>
    </citation>
    <scope>NUCLEOTIDE SEQUENCE</scope>
    <source>
        <strain evidence="4">DSM 17978</strain>
        <plasmid evidence="4">unnamed1</plasmid>
    </source>
</reference>
<geneLocation type="plasmid" evidence="4 5">
    <name>unnamed1</name>
</geneLocation>
<name>A0ABY6ZPD8_9BACL</name>
<dbReference type="EMBL" id="CP104068">
    <property type="protein sequence ID" value="WAH44850.1"/>
    <property type="molecule type" value="Genomic_DNA"/>
</dbReference>
<dbReference type="RefSeq" id="WP_268008722.1">
    <property type="nucleotide sequence ID" value="NZ_CP104068.1"/>
</dbReference>
<dbReference type="SUPFAM" id="SSF53850">
    <property type="entry name" value="Periplasmic binding protein-like II"/>
    <property type="match status" value="1"/>
</dbReference>
<feature type="chain" id="PRO_5045426168" evidence="2">
    <location>
        <begin position="31"/>
        <end position="547"/>
    </location>
</feature>
<dbReference type="InterPro" id="IPR030678">
    <property type="entry name" value="Peptide/Ni-bd"/>
</dbReference>
<evidence type="ECO:0000313" key="4">
    <source>
        <dbReference type="EMBL" id="WAH44850.1"/>
    </source>
</evidence>
<dbReference type="InterPro" id="IPR000914">
    <property type="entry name" value="SBP_5_dom"/>
</dbReference>
<dbReference type="Pfam" id="PF00496">
    <property type="entry name" value="SBP_bac_5"/>
    <property type="match status" value="1"/>
</dbReference>
<keyword evidence="4" id="KW-0614">Plasmid</keyword>
<dbReference type="PANTHER" id="PTHR30290:SF79">
    <property type="entry name" value="DIPEPTIDE-BINDING PROTEIN DPPE"/>
    <property type="match status" value="1"/>
</dbReference>
<dbReference type="Proteomes" id="UP001164761">
    <property type="component" value="Plasmid unnamed1"/>
</dbReference>
<proteinExistence type="predicted"/>
<sequence>MKKQIYGLTAVLAAAGTILAGCGSSSSAGAAGNNGSASTPSSASNAKQQVTMDILTEPPTLDPSKANDTTSGWVMDQILEGLTYLGPKDQIEPGIAKSWYTSDGGKVFTFHLRDAKWTNGDPVTAQDFVYSILHTLNPSTGAQFASYLYYIDGAEAYNTGKGPASAVGVKAIDDHTLQFTLANPTPFFLNLTSFWPYFPVDQKVAKADPTWTANASTYVSDGPFKLSSWNHQQDMVLTKNPDYWNAGSIKLNQVTLDMVNDTDTQYQMYQSGQLDMDTSLPQDIIPNLIKSNKAQVFPFAGTQFIDLNTKAAPFNNADIREAFALSIDREQIVNDVLQGGQAPAYGMVPPGIPGQNGTFRQEGGNLFQENVAKAKQLLAEGMKQEGITKLPPITFIYDSGTSQQNLAEALQQMWSKNLGVQVNLQTEEWKVYLDALSKGNYQMARLGWINVYMDPTAALQLLTSNFGSNFTGWKDPQYDQLVNDATTTNDVAKRMSELHQAEQILMQQMPIIPINFYTNVFAFNPKLAGIVVHVNSEFPDMRYMYVQ</sequence>
<dbReference type="CDD" id="cd08504">
    <property type="entry name" value="PBP2_OppA"/>
    <property type="match status" value="1"/>
</dbReference>
<dbReference type="Gene3D" id="3.10.105.10">
    <property type="entry name" value="Dipeptide-binding Protein, Domain 3"/>
    <property type="match status" value="1"/>
</dbReference>
<evidence type="ECO:0000259" key="3">
    <source>
        <dbReference type="Pfam" id="PF00496"/>
    </source>
</evidence>
<dbReference type="PIRSF" id="PIRSF002741">
    <property type="entry name" value="MppA"/>
    <property type="match status" value="1"/>
</dbReference>
<gene>
    <name evidence="4" type="ORF">NZD89_28770</name>
</gene>
<evidence type="ECO:0000256" key="2">
    <source>
        <dbReference type="SAM" id="SignalP"/>
    </source>
</evidence>
<dbReference type="Gene3D" id="3.40.190.10">
    <property type="entry name" value="Periplasmic binding protein-like II"/>
    <property type="match status" value="1"/>
</dbReference>
<feature type="domain" description="Solute-binding protein family 5" evidence="3">
    <location>
        <begin position="90"/>
        <end position="469"/>
    </location>
</feature>